<dbReference type="InterPro" id="IPR003509">
    <property type="entry name" value="UPF0102_YraN-like"/>
</dbReference>
<dbReference type="OrthoDB" id="9802516at2"/>
<gene>
    <name evidence="3" type="ORF">ERS852470_01452</name>
</gene>
<dbReference type="PANTHER" id="PTHR34039">
    <property type="entry name" value="UPF0102 PROTEIN YRAN"/>
    <property type="match status" value="1"/>
</dbReference>
<dbReference type="CDD" id="cd20736">
    <property type="entry name" value="PoNe_Nuclease"/>
    <property type="match status" value="1"/>
</dbReference>
<dbReference type="SUPFAM" id="SSF52980">
    <property type="entry name" value="Restriction endonuclease-like"/>
    <property type="match status" value="1"/>
</dbReference>
<comment type="similarity">
    <text evidence="1 2">Belongs to the UPF0102 family.</text>
</comment>
<dbReference type="InterPro" id="IPR011335">
    <property type="entry name" value="Restrct_endonuc-II-like"/>
</dbReference>
<keyword evidence="3" id="KW-0255">Endonuclease</keyword>
<dbReference type="HAMAP" id="MF_00048">
    <property type="entry name" value="UPF0102"/>
    <property type="match status" value="1"/>
</dbReference>
<dbReference type="Gene3D" id="3.40.1350.10">
    <property type="match status" value="1"/>
</dbReference>
<keyword evidence="3" id="KW-0378">Hydrolase</keyword>
<keyword evidence="3" id="KW-0540">Nuclease</keyword>
<evidence type="ECO:0000256" key="2">
    <source>
        <dbReference type="HAMAP-Rule" id="MF_00048"/>
    </source>
</evidence>
<dbReference type="AlphaFoldDB" id="A0A173XPB3"/>
<dbReference type="Proteomes" id="UP000095558">
    <property type="component" value="Unassembled WGS sequence"/>
</dbReference>
<dbReference type="NCBIfam" id="TIGR00252">
    <property type="entry name" value="YraN family protein"/>
    <property type="match status" value="1"/>
</dbReference>
<protein>
    <recommendedName>
        <fullName evidence="2">UPF0102 protein ERS852470_01452</fullName>
    </recommendedName>
</protein>
<dbReference type="InterPro" id="IPR011856">
    <property type="entry name" value="tRNA_endonuc-like_dom_sf"/>
</dbReference>
<evidence type="ECO:0000313" key="3">
    <source>
        <dbReference type="EMBL" id="CUO10435.1"/>
    </source>
</evidence>
<organism evidence="3 4">
    <name type="scientific">Clostridium disporicum</name>
    <dbReference type="NCBI Taxonomy" id="84024"/>
    <lineage>
        <taxon>Bacteria</taxon>
        <taxon>Bacillati</taxon>
        <taxon>Bacillota</taxon>
        <taxon>Clostridia</taxon>
        <taxon>Eubacteriales</taxon>
        <taxon>Clostridiaceae</taxon>
        <taxon>Clostridium</taxon>
    </lineage>
</organism>
<dbReference type="EMBL" id="CYZV01000013">
    <property type="protein sequence ID" value="CUO10435.1"/>
    <property type="molecule type" value="Genomic_DNA"/>
</dbReference>
<sequence>MNNYKKLIGEFGESLARDYLISKGYRILNMNYRNRFGEIDIVCMNKDLLIFCEIKSRYSNSFGFPIESVTYYKQNQIIKLSKLYSMSKKYFDYNIRYDIIEIIFNNLNSSYIINHIEDAFRAY</sequence>
<reference evidence="3 4" key="1">
    <citation type="submission" date="2015-09" db="EMBL/GenBank/DDBJ databases">
        <authorList>
            <consortium name="Pathogen Informatics"/>
        </authorList>
    </citation>
    <scope>NUCLEOTIDE SEQUENCE [LARGE SCALE GENOMIC DNA]</scope>
    <source>
        <strain evidence="3 4">2789STDY5834855</strain>
    </source>
</reference>
<evidence type="ECO:0000313" key="4">
    <source>
        <dbReference type="Proteomes" id="UP000095558"/>
    </source>
</evidence>
<name>A0A173XPB3_9CLOT</name>
<dbReference type="GeneID" id="83011365"/>
<dbReference type="GO" id="GO:0003676">
    <property type="term" value="F:nucleic acid binding"/>
    <property type="evidence" value="ECO:0007669"/>
    <property type="project" value="InterPro"/>
</dbReference>
<proteinExistence type="inferred from homology"/>
<dbReference type="GO" id="GO:0004519">
    <property type="term" value="F:endonuclease activity"/>
    <property type="evidence" value="ECO:0007669"/>
    <property type="project" value="UniProtKB-KW"/>
</dbReference>
<dbReference type="PANTHER" id="PTHR34039:SF1">
    <property type="entry name" value="UPF0102 PROTEIN YRAN"/>
    <property type="match status" value="1"/>
</dbReference>
<evidence type="ECO:0000256" key="1">
    <source>
        <dbReference type="ARBA" id="ARBA00006738"/>
    </source>
</evidence>
<accession>A0A173XPB3</accession>
<dbReference type="RefSeq" id="WP_042396544.1">
    <property type="nucleotide sequence ID" value="NZ_CYYT01000002.1"/>
</dbReference>
<dbReference type="Pfam" id="PF02021">
    <property type="entry name" value="UPF0102"/>
    <property type="match status" value="1"/>
</dbReference>